<feature type="non-terminal residue" evidence="1">
    <location>
        <position position="115"/>
    </location>
</feature>
<gene>
    <name evidence="1" type="ORF">QYT958_LOCUS39996</name>
</gene>
<evidence type="ECO:0000313" key="2">
    <source>
        <dbReference type="Proteomes" id="UP000663848"/>
    </source>
</evidence>
<feature type="non-terminal residue" evidence="1">
    <location>
        <position position="1"/>
    </location>
</feature>
<dbReference type="EMBL" id="CAJOBR010039223">
    <property type="protein sequence ID" value="CAF5021694.1"/>
    <property type="molecule type" value="Genomic_DNA"/>
</dbReference>
<proteinExistence type="predicted"/>
<reference evidence="1" key="1">
    <citation type="submission" date="2021-02" db="EMBL/GenBank/DDBJ databases">
        <authorList>
            <person name="Nowell W R."/>
        </authorList>
    </citation>
    <scope>NUCLEOTIDE SEQUENCE</scope>
</reference>
<dbReference type="PANTHER" id="PTHR37162">
    <property type="entry name" value="HAT FAMILY DIMERISATION DOMAINCONTAINING PROTEIN-RELATED"/>
    <property type="match status" value="1"/>
</dbReference>
<accession>A0A822BME9</accession>
<dbReference type="AlphaFoldDB" id="A0A822BME9"/>
<comment type="caution">
    <text evidence="1">The sequence shown here is derived from an EMBL/GenBank/DDBJ whole genome shotgun (WGS) entry which is preliminary data.</text>
</comment>
<organism evidence="1 2">
    <name type="scientific">Rotaria socialis</name>
    <dbReference type="NCBI Taxonomy" id="392032"/>
    <lineage>
        <taxon>Eukaryota</taxon>
        <taxon>Metazoa</taxon>
        <taxon>Spiralia</taxon>
        <taxon>Gnathifera</taxon>
        <taxon>Rotifera</taxon>
        <taxon>Eurotatoria</taxon>
        <taxon>Bdelloidea</taxon>
        <taxon>Philodinida</taxon>
        <taxon>Philodinidae</taxon>
        <taxon>Rotaria</taxon>
    </lineage>
</organism>
<name>A0A822BME9_9BILA</name>
<protein>
    <submittedName>
        <fullName evidence="1">Uncharacterized protein</fullName>
    </submittedName>
</protein>
<dbReference type="Proteomes" id="UP000663848">
    <property type="component" value="Unassembled WGS sequence"/>
</dbReference>
<evidence type="ECO:0000313" key="1">
    <source>
        <dbReference type="EMBL" id="CAF5021694.1"/>
    </source>
</evidence>
<dbReference type="PANTHER" id="PTHR37162:SF1">
    <property type="entry name" value="BED-TYPE DOMAIN-CONTAINING PROTEIN"/>
    <property type="match status" value="1"/>
</dbReference>
<sequence length="115" mass="13190">DDADESATNTFENLEAAIKKSGLSLEGLTSIGADNTNVNMGNTHSVYTLFHDQVENLFKGNCYCHILHNGVKWGHQQLTVDVEKFLMMVYAHFSRSTKRVQELKSYYEFYENNFQ</sequence>